<dbReference type="Pfam" id="PF01370">
    <property type="entry name" value="Epimerase"/>
    <property type="match status" value="1"/>
</dbReference>
<dbReference type="PANTHER" id="PTHR48079:SF6">
    <property type="entry name" value="NAD(P)-BINDING DOMAIN-CONTAINING PROTEIN-RELATED"/>
    <property type="match status" value="1"/>
</dbReference>
<dbReference type="InterPro" id="IPR001509">
    <property type="entry name" value="Epimerase_deHydtase"/>
</dbReference>
<proteinExistence type="predicted"/>
<dbReference type="InterPro" id="IPR036291">
    <property type="entry name" value="NAD(P)-bd_dom_sf"/>
</dbReference>
<gene>
    <name evidence="2" type="ORF">NG653_06825</name>
</gene>
<organism evidence="2 3">
    <name type="scientific">Robiginitalea marina</name>
    <dbReference type="NCBI Taxonomy" id="2954105"/>
    <lineage>
        <taxon>Bacteria</taxon>
        <taxon>Pseudomonadati</taxon>
        <taxon>Bacteroidota</taxon>
        <taxon>Flavobacteriia</taxon>
        <taxon>Flavobacteriales</taxon>
        <taxon>Flavobacteriaceae</taxon>
        <taxon>Robiginitalea</taxon>
    </lineage>
</organism>
<keyword evidence="3" id="KW-1185">Reference proteome</keyword>
<evidence type="ECO:0000313" key="3">
    <source>
        <dbReference type="Proteomes" id="UP001206312"/>
    </source>
</evidence>
<dbReference type="EMBL" id="JAMXIB010000004">
    <property type="protein sequence ID" value="MCO5724563.1"/>
    <property type="molecule type" value="Genomic_DNA"/>
</dbReference>
<dbReference type="Gene3D" id="3.40.50.720">
    <property type="entry name" value="NAD(P)-binding Rossmann-like Domain"/>
    <property type="match status" value="1"/>
</dbReference>
<dbReference type="SUPFAM" id="SSF51735">
    <property type="entry name" value="NAD(P)-binding Rossmann-fold domains"/>
    <property type="match status" value="1"/>
</dbReference>
<reference evidence="2 3" key="1">
    <citation type="submission" date="2022-06" db="EMBL/GenBank/DDBJ databases">
        <authorList>
            <person name="Xuan X."/>
        </authorList>
    </citation>
    <scope>NUCLEOTIDE SEQUENCE [LARGE SCALE GENOMIC DNA]</scope>
    <source>
        <strain evidence="2 3">2V75</strain>
    </source>
</reference>
<comment type="caution">
    <text evidence="2">The sequence shown here is derived from an EMBL/GenBank/DDBJ whole genome shotgun (WGS) entry which is preliminary data.</text>
</comment>
<sequence length="338" mass="37536">MILITGGSGLVGSHILLDLLKQGQEVRALFRPQSNLERVQKLFSWYGPEAGALFGNIQWVQADLTDLPSLEDAFRGVSEVYHCGALISFDPRDADRLLKTNLEGTRNVVNLCIELGISHLHYTSSIAAVGGLRELNTEEDHWDPSHTNVYATSKYLAEMEVWRGAQEGLQTTIVNPGIILGPGFWHTGSGRFFLRAAKGARVAPPGGTGFVGVWDVVRALGELKAAGRYNERFILVAEHLEYRDLLTRIALKLGAPVPKAVLGKLQLEALWRMDWVRVRLGGGKRRLSRAMARSLNHPVRYSSEKIKLALGFEYQSIETVLDRCIENFSPCREDSQSS</sequence>
<dbReference type="RefSeq" id="WP_252740939.1">
    <property type="nucleotide sequence ID" value="NZ_JAMXIB010000004.1"/>
</dbReference>
<evidence type="ECO:0000259" key="1">
    <source>
        <dbReference type="Pfam" id="PF01370"/>
    </source>
</evidence>
<dbReference type="InterPro" id="IPR051783">
    <property type="entry name" value="NAD(P)-dependent_oxidoreduct"/>
</dbReference>
<accession>A0ABT1AWY9</accession>
<dbReference type="Proteomes" id="UP001206312">
    <property type="component" value="Unassembled WGS sequence"/>
</dbReference>
<protein>
    <submittedName>
        <fullName evidence="2">NAD-dependent epimerase/dehydratase family protein</fullName>
    </submittedName>
</protein>
<name>A0ABT1AWY9_9FLAO</name>
<evidence type="ECO:0000313" key="2">
    <source>
        <dbReference type="EMBL" id="MCO5724563.1"/>
    </source>
</evidence>
<feature type="domain" description="NAD-dependent epimerase/dehydratase" evidence="1">
    <location>
        <begin position="2"/>
        <end position="194"/>
    </location>
</feature>
<dbReference type="PANTHER" id="PTHR48079">
    <property type="entry name" value="PROTEIN YEEZ"/>
    <property type="match status" value="1"/>
</dbReference>